<evidence type="ECO:0000256" key="1">
    <source>
        <dbReference type="ARBA" id="ARBA00022737"/>
    </source>
</evidence>
<keyword evidence="4" id="KW-1185">Reference proteome</keyword>
<reference evidence="4" key="1">
    <citation type="submission" date="2024-07" db="EMBL/GenBank/DDBJ databases">
        <title>Two chromosome-level genome assemblies of Korean endemic species Abeliophyllum distichum and Forsythia ovata (Oleaceae).</title>
        <authorList>
            <person name="Jang H."/>
        </authorList>
    </citation>
    <scope>NUCLEOTIDE SEQUENCE [LARGE SCALE GENOMIC DNA]</scope>
</reference>
<evidence type="ECO:0000256" key="2">
    <source>
        <dbReference type="PROSITE-ProRule" id="PRU00708"/>
    </source>
</evidence>
<feature type="repeat" description="PPR" evidence="2">
    <location>
        <begin position="41"/>
        <end position="75"/>
    </location>
</feature>
<dbReference type="AlphaFoldDB" id="A0ABD1V993"/>
<dbReference type="NCBIfam" id="TIGR00756">
    <property type="entry name" value="PPR"/>
    <property type="match status" value="2"/>
</dbReference>
<dbReference type="Gene3D" id="1.25.40.10">
    <property type="entry name" value="Tetratricopeptide repeat domain"/>
    <property type="match status" value="2"/>
</dbReference>
<protein>
    <submittedName>
        <fullName evidence="3">Pentatricopeptide repeat-containing protein</fullName>
    </submittedName>
</protein>
<proteinExistence type="predicted"/>
<dbReference type="InterPro" id="IPR011990">
    <property type="entry name" value="TPR-like_helical_dom_sf"/>
</dbReference>
<dbReference type="InterPro" id="IPR002885">
    <property type="entry name" value="PPR_rpt"/>
</dbReference>
<dbReference type="Pfam" id="PF01535">
    <property type="entry name" value="PPR"/>
    <property type="match status" value="2"/>
</dbReference>
<dbReference type="EMBL" id="JBFOLK010000002">
    <property type="protein sequence ID" value="KAL2533120.1"/>
    <property type="molecule type" value="Genomic_DNA"/>
</dbReference>
<comment type="caution">
    <text evidence="3">The sequence shown here is derived from an EMBL/GenBank/DDBJ whole genome shotgun (WGS) entry which is preliminary data.</text>
</comment>
<gene>
    <name evidence="3" type="ORF">Adt_06471</name>
</gene>
<dbReference type="InterPro" id="IPR046960">
    <property type="entry name" value="PPR_At4g14850-like_plant"/>
</dbReference>
<name>A0ABD1V993_9LAMI</name>
<accession>A0ABD1V993</accession>
<keyword evidence="1" id="KW-0677">Repeat</keyword>
<dbReference type="PANTHER" id="PTHR47926">
    <property type="entry name" value="PENTATRICOPEPTIDE REPEAT-CONTAINING PROTEIN"/>
    <property type="match status" value="1"/>
</dbReference>
<dbReference type="Pfam" id="PF13041">
    <property type="entry name" value="PPR_2"/>
    <property type="match status" value="1"/>
</dbReference>
<dbReference type="PANTHER" id="PTHR47926:SF436">
    <property type="entry name" value="PENTATRICOPEPTIDE REPEAT-CONTAINING PROTEIN ELI1, CHLOROPLASTIC-LIKE ISOFORM X2"/>
    <property type="match status" value="1"/>
</dbReference>
<feature type="repeat" description="PPR" evidence="2">
    <location>
        <begin position="10"/>
        <end position="40"/>
    </location>
</feature>
<evidence type="ECO:0000313" key="4">
    <source>
        <dbReference type="Proteomes" id="UP001604336"/>
    </source>
</evidence>
<organism evidence="3 4">
    <name type="scientific">Abeliophyllum distichum</name>
    <dbReference type="NCBI Taxonomy" id="126358"/>
    <lineage>
        <taxon>Eukaryota</taxon>
        <taxon>Viridiplantae</taxon>
        <taxon>Streptophyta</taxon>
        <taxon>Embryophyta</taxon>
        <taxon>Tracheophyta</taxon>
        <taxon>Spermatophyta</taxon>
        <taxon>Magnoliopsida</taxon>
        <taxon>eudicotyledons</taxon>
        <taxon>Gunneridae</taxon>
        <taxon>Pentapetalae</taxon>
        <taxon>asterids</taxon>
        <taxon>lamiids</taxon>
        <taxon>Lamiales</taxon>
        <taxon>Oleaceae</taxon>
        <taxon>Forsythieae</taxon>
        <taxon>Abeliophyllum</taxon>
    </lineage>
</organism>
<dbReference type="Proteomes" id="UP001604336">
    <property type="component" value="Unassembled WGS sequence"/>
</dbReference>
<evidence type="ECO:0000313" key="3">
    <source>
        <dbReference type="EMBL" id="KAL2533120.1"/>
    </source>
</evidence>
<dbReference type="FunFam" id="1.25.40.10:FF:000031">
    <property type="entry name" value="Pentatricopeptide repeat-containing protein mitochondrial"/>
    <property type="match status" value="1"/>
</dbReference>
<dbReference type="PROSITE" id="PS51375">
    <property type="entry name" value="PPR"/>
    <property type="match status" value="2"/>
</dbReference>
<sequence length="330" mass="37233">MLFDEMPERDVVLWTMMIEGYGKMEDIENARALFEEMHEKNVISWSTIMAAYSRISDFREVLSLFGEMEEVNVKPNESVHMSALTACAHIGALTQSLCIHSYAKRCKLDSIPILVTALVDVYSKCGCVELALTVFEGISDKGSRAWNAIIPGVAMNEDVLKSLHLFDEVVLSGIQPTEATFVSVLSACNHANLVDKGFSLFETMGTVFGVEPKIEHYECVVDLLARSACRIHGKVDIGKRVWRKLANEGVPDYETHMLSYNMYKEASWESKAESVRRLIEERRMKKIPDCSSIEVNGIVEEFFAGDLLHPKAQELRKVLDSLLCVMYLFQ</sequence>